<evidence type="ECO:0000313" key="1">
    <source>
        <dbReference type="EMBL" id="CAC34263.1"/>
    </source>
</evidence>
<reference evidence="1" key="1">
    <citation type="journal article" date="2002" name="Plasmid">
        <title>Genome organization of the linear Pichia etchellsii plasmid pPE1A: evidence for expression of an extracellular chitin-binding protein homologous to the alpha-subunit of the Kluyveromyces lactis killer toxin.</title>
        <authorList>
            <person name="Klassen R."/>
            <person name="Jablonowski D."/>
            <person name="Schaffrath R."/>
            <person name="Meinhardt F."/>
        </authorList>
    </citation>
    <scope>NUCLEOTIDE SEQUENCE</scope>
    <source>
        <strain evidence="1">CBS 2011</strain>
        <plasmid evidence="1">pPE1A</plasmid>
    </source>
</reference>
<dbReference type="AlphaFoldDB" id="Q9C129"/>
<sequence>MKFYSVNEIMSLHKFAFYGNAERFKNFVETNELVQNPGELIDQFFPLLYIIVLMKARKKNFEFAKYILNNYDFIDIKYKQSITATYLKYGVYDKKLHTEDYNFNLYGGFPKSSVEKLIEYVETHKILSMIITVNNWPEYKEKIKKIDEFKIKK</sequence>
<organism evidence="1">
    <name type="scientific">Pichia etchellsii</name>
    <name type="common">Yeast</name>
    <dbReference type="NCBI Taxonomy" id="28550"/>
    <lineage>
        <taxon>Eukaryota</taxon>
        <taxon>Fungi</taxon>
        <taxon>Dikarya</taxon>
        <taxon>Ascomycota</taxon>
        <taxon>Saccharomycotina</taxon>
        <taxon>Pichiomycetes</taxon>
        <taxon>Debaryomycetaceae</taxon>
        <taxon>Schwanniomyces</taxon>
    </lineage>
</organism>
<accession>Q9C129</accession>
<protein>
    <submittedName>
        <fullName evidence="1">Uncharacterized protein</fullName>
    </submittedName>
</protein>
<geneLocation type="plasmid" evidence="1">
    <name>pPE1A</name>
</geneLocation>
<dbReference type="EMBL" id="AJ409097">
    <property type="protein sequence ID" value="CAC34263.1"/>
    <property type="molecule type" value="Genomic_DNA"/>
</dbReference>
<keyword evidence="1" id="KW-0614">Plasmid</keyword>
<proteinExistence type="predicted"/>
<name>Q9C129_PICET</name>